<dbReference type="STRING" id="41875.K8F3G3"/>
<feature type="compositionally biased region" description="Basic and acidic residues" evidence="3">
    <location>
        <begin position="104"/>
        <end position="115"/>
    </location>
</feature>
<feature type="compositionally biased region" description="Basic residues" evidence="3">
    <location>
        <begin position="196"/>
        <end position="216"/>
    </location>
</feature>
<feature type="compositionally biased region" description="Acidic residues" evidence="3">
    <location>
        <begin position="116"/>
        <end position="127"/>
    </location>
</feature>
<dbReference type="Proteomes" id="UP000198341">
    <property type="component" value="Chromosome 13"/>
</dbReference>
<dbReference type="AlphaFoldDB" id="K8F3G3"/>
<dbReference type="Pfam" id="PF10187">
    <property type="entry name" value="FAM192A_Fyv6_N"/>
    <property type="match status" value="1"/>
</dbReference>
<dbReference type="RefSeq" id="XP_007509527.1">
    <property type="nucleotide sequence ID" value="XM_007509465.1"/>
</dbReference>
<feature type="domain" description="FAM192A/Fyv6 N-terminal" evidence="4">
    <location>
        <begin position="55"/>
        <end position="149"/>
    </location>
</feature>
<keyword evidence="6" id="KW-1185">Reference proteome</keyword>
<comment type="subcellular location">
    <subcellularLocation>
        <location evidence="1">Nucleus</location>
    </subcellularLocation>
</comment>
<evidence type="ECO:0000313" key="6">
    <source>
        <dbReference type="Proteomes" id="UP000198341"/>
    </source>
</evidence>
<keyword evidence="2" id="KW-0539">Nucleus</keyword>
<sequence>MAAERRESSVEMIRILPRKGEGEEEELFDAEKELGRDVKSVFKMLDDDGGKEKSNKFVTAEELERLRKERGGKEEESEKEPVKPLWQILQEQRDVKEEKFQEGWKTMKEGKNRPLEEDEIEFLDEVEEQKRENEKRKREEEKELSKQFKLAKARSHALNSKTATAMEESEEKKKRESGGRDDGVGVDDDDGDFAAKKAKNTNNAKKKLLKVAKKKTTNPQPATSLR</sequence>
<reference evidence="5 6" key="1">
    <citation type="submission" date="2011-10" db="EMBL/GenBank/DDBJ databases">
        <authorList>
            <person name="Genoscope - CEA"/>
        </authorList>
    </citation>
    <scope>NUCLEOTIDE SEQUENCE [LARGE SCALE GENOMIC DNA]</scope>
    <source>
        <strain evidence="5 6">RCC 1105</strain>
    </source>
</reference>
<proteinExistence type="predicted"/>
<feature type="compositionally biased region" description="Basic and acidic residues" evidence="3">
    <location>
        <begin position="170"/>
        <end position="183"/>
    </location>
</feature>
<dbReference type="GO" id="GO:0005634">
    <property type="term" value="C:nucleus"/>
    <property type="evidence" value="ECO:0007669"/>
    <property type="project" value="UniProtKB-SubCell"/>
</dbReference>
<evidence type="ECO:0000256" key="3">
    <source>
        <dbReference type="SAM" id="MobiDB-lite"/>
    </source>
</evidence>
<dbReference type="OrthoDB" id="75807at2759"/>
<dbReference type="EMBL" id="FO082266">
    <property type="protein sequence ID" value="CCO19330.1"/>
    <property type="molecule type" value="Genomic_DNA"/>
</dbReference>
<evidence type="ECO:0000256" key="2">
    <source>
        <dbReference type="ARBA" id="ARBA00023242"/>
    </source>
</evidence>
<dbReference type="GeneID" id="19012027"/>
<dbReference type="PANTHER" id="PTHR13495">
    <property type="entry name" value="NEFA-INTERACTING NUCLEAR PROTEIN NIP30"/>
    <property type="match status" value="1"/>
</dbReference>
<dbReference type="KEGG" id="bpg:Bathy13g00970"/>
<evidence type="ECO:0000313" key="5">
    <source>
        <dbReference type="EMBL" id="CCO19330.1"/>
    </source>
</evidence>
<gene>
    <name evidence="5" type="ordered locus">Bathy13g00970</name>
</gene>
<dbReference type="PANTHER" id="PTHR13495:SF0">
    <property type="entry name" value="PSME3-INTERACTING PROTEIN"/>
    <property type="match status" value="1"/>
</dbReference>
<evidence type="ECO:0000259" key="4">
    <source>
        <dbReference type="Pfam" id="PF10187"/>
    </source>
</evidence>
<feature type="compositionally biased region" description="Basic and acidic residues" evidence="3">
    <location>
        <begin position="128"/>
        <end position="146"/>
    </location>
</feature>
<accession>K8F3G3</accession>
<name>K8F3G3_9CHLO</name>
<evidence type="ECO:0000256" key="1">
    <source>
        <dbReference type="ARBA" id="ARBA00004123"/>
    </source>
</evidence>
<protein>
    <recommendedName>
        <fullName evidence="4">FAM192A/Fyv6 N-terminal domain-containing protein</fullName>
    </recommendedName>
</protein>
<dbReference type="InterPro" id="IPR019331">
    <property type="entry name" value="FAM192A/Fyv6_N"/>
</dbReference>
<organism evidence="5 6">
    <name type="scientific">Bathycoccus prasinos</name>
    <dbReference type="NCBI Taxonomy" id="41875"/>
    <lineage>
        <taxon>Eukaryota</taxon>
        <taxon>Viridiplantae</taxon>
        <taxon>Chlorophyta</taxon>
        <taxon>Mamiellophyceae</taxon>
        <taxon>Mamiellales</taxon>
        <taxon>Bathycoccaceae</taxon>
        <taxon>Bathycoccus</taxon>
    </lineage>
</organism>
<feature type="region of interest" description="Disordered" evidence="3">
    <location>
        <begin position="104"/>
        <end position="226"/>
    </location>
</feature>
<dbReference type="InterPro" id="IPR039845">
    <property type="entry name" value="FAM192A"/>
</dbReference>